<feature type="region of interest" description="Disordered" evidence="1">
    <location>
        <begin position="41"/>
        <end position="103"/>
    </location>
</feature>
<dbReference type="STRING" id="297318.BK138_07965"/>
<evidence type="ECO:0000313" key="3">
    <source>
        <dbReference type="Proteomes" id="UP000187172"/>
    </source>
</evidence>
<dbReference type="AlphaFoldDB" id="A0A1R1F2Z9"/>
<feature type="compositionally biased region" description="Basic and acidic residues" evidence="1">
    <location>
        <begin position="41"/>
        <end position="53"/>
    </location>
</feature>
<reference evidence="2 3" key="1">
    <citation type="submission" date="2016-11" db="EMBL/GenBank/DDBJ databases">
        <title>Paenibacillus species isolates.</title>
        <authorList>
            <person name="Beno S.M."/>
        </authorList>
    </citation>
    <scope>NUCLEOTIDE SEQUENCE [LARGE SCALE GENOMIC DNA]</scope>
    <source>
        <strain evidence="2 3">FSL R5-0378</strain>
    </source>
</reference>
<sequence>MSMKAVEMQIAIPRTSEVGKVQNELQHRPAQDQQFLAEQQLKKTAEMSKRSESVDEAADAAVRDEGGRNRQRRNQTASTSAEEHEDLQNAQHPFKGHHLDVSL</sequence>
<gene>
    <name evidence="2" type="ORF">BK138_07965</name>
</gene>
<organism evidence="2 3">
    <name type="scientific">Paenibacillus rhizosphaerae</name>
    <dbReference type="NCBI Taxonomy" id="297318"/>
    <lineage>
        <taxon>Bacteria</taxon>
        <taxon>Bacillati</taxon>
        <taxon>Bacillota</taxon>
        <taxon>Bacilli</taxon>
        <taxon>Bacillales</taxon>
        <taxon>Paenibacillaceae</taxon>
        <taxon>Paenibacillus</taxon>
    </lineage>
</organism>
<keyword evidence="3" id="KW-1185">Reference proteome</keyword>
<protein>
    <recommendedName>
        <fullName evidence="4">RNA polymerase subunit sigma</fullName>
    </recommendedName>
</protein>
<evidence type="ECO:0000313" key="2">
    <source>
        <dbReference type="EMBL" id="OMF58443.1"/>
    </source>
</evidence>
<dbReference type="Proteomes" id="UP000187172">
    <property type="component" value="Unassembled WGS sequence"/>
</dbReference>
<comment type="caution">
    <text evidence="2">The sequence shown here is derived from an EMBL/GenBank/DDBJ whole genome shotgun (WGS) entry which is preliminary data.</text>
</comment>
<dbReference type="RefSeq" id="WP_076168090.1">
    <property type="nucleotide sequence ID" value="NZ_MRTP01000001.1"/>
</dbReference>
<dbReference type="EMBL" id="MRTP01000001">
    <property type="protein sequence ID" value="OMF58443.1"/>
    <property type="molecule type" value="Genomic_DNA"/>
</dbReference>
<proteinExistence type="predicted"/>
<evidence type="ECO:0008006" key="4">
    <source>
        <dbReference type="Google" id="ProtNLM"/>
    </source>
</evidence>
<evidence type="ECO:0000256" key="1">
    <source>
        <dbReference type="SAM" id="MobiDB-lite"/>
    </source>
</evidence>
<accession>A0A1R1F2Z9</accession>
<name>A0A1R1F2Z9_9BACL</name>